<reference evidence="1" key="1">
    <citation type="submission" date="2022-12" db="EMBL/GenBank/DDBJ databases">
        <authorList>
            <person name="Wang J."/>
        </authorList>
    </citation>
    <scope>NUCLEOTIDE SEQUENCE</scope>
    <source>
        <strain evidence="1">HY-45-18</strain>
    </source>
</reference>
<keyword evidence="2" id="KW-1185">Reference proteome</keyword>
<protein>
    <submittedName>
        <fullName evidence="1">Uncharacterized protein</fullName>
    </submittedName>
</protein>
<proteinExistence type="predicted"/>
<accession>A0ABT4CWW0</accession>
<sequence length="69" mass="8249">MIRTQYPFFYKRYAYDLATGMLHDLTNEKSDCKIDELDEENIEMYSSLNETSLMLDHPTYKKCPHCMSE</sequence>
<organism evidence="1 2">
    <name type="scientific">Clostridium aestuarii</name>
    <dbReference type="NCBI Taxonomy" id="338193"/>
    <lineage>
        <taxon>Bacteria</taxon>
        <taxon>Bacillati</taxon>
        <taxon>Bacillota</taxon>
        <taxon>Clostridia</taxon>
        <taxon>Eubacteriales</taxon>
        <taxon>Clostridiaceae</taxon>
        <taxon>Clostridium</taxon>
    </lineage>
</organism>
<dbReference type="Proteomes" id="UP001078443">
    <property type="component" value="Unassembled WGS sequence"/>
</dbReference>
<dbReference type="EMBL" id="JAPQER010000001">
    <property type="protein sequence ID" value="MCY6483459.1"/>
    <property type="molecule type" value="Genomic_DNA"/>
</dbReference>
<name>A0ABT4CWW0_9CLOT</name>
<evidence type="ECO:0000313" key="2">
    <source>
        <dbReference type="Proteomes" id="UP001078443"/>
    </source>
</evidence>
<evidence type="ECO:0000313" key="1">
    <source>
        <dbReference type="EMBL" id="MCY6483459.1"/>
    </source>
</evidence>
<gene>
    <name evidence="1" type="ORF">OW763_03685</name>
</gene>
<comment type="caution">
    <text evidence="1">The sequence shown here is derived from an EMBL/GenBank/DDBJ whole genome shotgun (WGS) entry which is preliminary data.</text>
</comment>
<dbReference type="RefSeq" id="WP_268039707.1">
    <property type="nucleotide sequence ID" value="NZ_JAPQER010000001.1"/>
</dbReference>